<name>A0A1V6QHW6_9EURO</name>
<organism evidence="1 2">
    <name type="scientific">Penicillium antarcticum</name>
    <dbReference type="NCBI Taxonomy" id="416450"/>
    <lineage>
        <taxon>Eukaryota</taxon>
        <taxon>Fungi</taxon>
        <taxon>Dikarya</taxon>
        <taxon>Ascomycota</taxon>
        <taxon>Pezizomycotina</taxon>
        <taxon>Eurotiomycetes</taxon>
        <taxon>Eurotiomycetidae</taxon>
        <taxon>Eurotiales</taxon>
        <taxon>Aspergillaceae</taxon>
        <taxon>Penicillium</taxon>
    </lineage>
</organism>
<evidence type="ECO:0000313" key="1">
    <source>
        <dbReference type="EMBL" id="OQD88824.1"/>
    </source>
</evidence>
<sequence length="127" mass="14823">MPGLSYEWKPQSEEREELLAALRQQVRYFRYRPECRSEVIQKLKQISQKAFERLDNPPQAYDSRLEQLYKALREYLPRAIEFLMINPKHDPSAADAIAQICLASSVFNRFGVDIKKAGTDKETSFLP</sequence>
<reference evidence="2" key="1">
    <citation type="journal article" date="2017" name="Nat. Microbiol.">
        <title>Global analysis of biosynthetic gene clusters reveals vast potential of secondary metabolite production in Penicillium species.</title>
        <authorList>
            <person name="Nielsen J.C."/>
            <person name="Grijseels S."/>
            <person name="Prigent S."/>
            <person name="Ji B."/>
            <person name="Dainat J."/>
            <person name="Nielsen K.F."/>
            <person name="Frisvad J.C."/>
            <person name="Workman M."/>
            <person name="Nielsen J."/>
        </authorList>
    </citation>
    <scope>NUCLEOTIDE SEQUENCE [LARGE SCALE GENOMIC DNA]</scope>
    <source>
        <strain evidence="2">IBT 31811</strain>
    </source>
</reference>
<keyword evidence="2" id="KW-1185">Reference proteome</keyword>
<dbReference type="EMBL" id="MDYN01000003">
    <property type="protein sequence ID" value="OQD88824.1"/>
    <property type="molecule type" value="Genomic_DNA"/>
</dbReference>
<gene>
    <name evidence="1" type="ORF">PENANT_c003G04752</name>
</gene>
<comment type="caution">
    <text evidence="1">The sequence shown here is derived from an EMBL/GenBank/DDBJ whole genome shotgun (WGS) entry which is preliminary data.</text>
</comment>
<proteinExistence type="predicted"/>
<dbReference type="Proteomes" id="UP000191672">
    <property type="component" value="Unassembled WGS sequence"/>
</dbReference>
<evidence type="ECO:0000313" key="2">
    <source>
        <dbReference type="Proteomes" id="UP000191672"/>
    </source>
</evidence>
<dbReference type="AlphaFoldDB" id="A0A1V6QHW6"/>
<protein>
    <submittedName>
        <fullName evidence="1">Uncharacterized protein</fullName>
    </submittedName>
</protein>
<accession>A0A1V6QHW6</accession>